<dbReference type="CDD" id="cd06759">
    <property type="entry name" value="PDZ3_PDZD2-PDZ1_hPro-IL-16-like"/>
    <property type="match status" value="1"/>
</dbReference>
<dbReference type="AlphaFoldDB" id="A0A7R9KFD2"/>
<name>A0A7R9KFD2_9ACAR</name>
<proteinExistence type="predicted"/>
<evidence type="ECO:0000313" key="3">
    <source>
        <dbReference type="EMBL" id="CAD7621737.1"/>
    </source>
</evidence>
<evidence type="ECO:0000259" key="2">
    <source>
        <dbReference type="PROSITE" id="PS50106"/>
    </source>
</evidence>
<dbReference type="PANTHER" id="PTHR11324">
    <property type="entry name" value="IL16-RELATED"/>
    <property type="match status" value="1"/>
</dbReference>
<organism evidence="3">
    <name type="scientific">Medioppia subpectinata</name>
    <dbReference type="NCBI Taxonomy" id="1979941"/>
    <lineage>
        <taxon>Eukaryota</taxon>
        <taxon>Metazoa</taxon>
        <taxon>Ecdysozoa</taxon>
        <taxon>Arthropoda</taxon>
        <taxon>Chelicerata</taxon>
        <taxon>Arachnida</taxon>
        <taxon>Acari</taxon>
        <taxon>Acariformes</taxon>
        <taxon>Sarcoptiformes</taxon>
        <taxon>Oribatida</taxon>
        <taxon>Brachypylina</taxon>
        <taxon>Oppioidea</taxon>
        <taxon>Oppiidae</taxon>
        <taxon>Medioppia</taxon>
    </lineage>
</organism>
<dbReference type="Proteomes" id="UP000759131">
    <property type="component" value="Unassembled WGS sequence"/>
</dbReference>
<accession>A0A7R9KFD2</accession>
<dbReference type="EMBL" id="OC855310">
    <property type="protein sequence ID" value="CAD7621737.1"/>
    <property type="molecule type" value="Genomic_DNA"/>
</dbReference>
<protein>
    <recommendedName>
        <fullName evidence="2">PDZ domain-containing protein</fullName>
    </recommendedName>
</protein>
<reference evidence="3" key="1">
    <citation type="submission" date="2020-11" db="EMBL/GenBank/DDBJ databases">
        <authorList>
            <person name="Tran Van P."/>
        </authorList>
    </citation>
    <scope>NUCLEOTIDE SEQUENCE</scope>
</reference>
<feature type="compositionally biased region" description="Low complexity" evidence="1">
    <location>
        <begin position="87"/>
        <end position="98"/>
    </location>
</feature>
<evidence type="ECO:0000256" key="1">
    <source>
        <dbReference type="SAM" id="MobiDB-lite"/>
    </source>
</evidence>
<dbReference type="SUPFAM" id="SSF50156">
    <property type="entry name" value="PDZ domain-like"/>
    <property type="match status" value="1"/>
</dbReference>
<feature type="domain" description="PDZ" evidence="2">
    <location>
        <begin position="159"/>
        <end position="233"/>
    </location>
</feature>
<dbReference type="Pfam" id="PF00595">
    <property type="entry name" value="PDZ"/>
    <property type="match status" value="1"/>
</dbReference>
<feature type="region of interest" description="Disordered" evidence="1">
    <location>
        <begin position="46"/>
        <end position="100"/>
    </location>
</feature>
<evidence type="ECO:0000313" key="4">
    <source>
        <dbReference type="Proteomes" id="UP000759131"/>
    </source>
</evidence>
<sequence length="267" mass="29270">MNNNNNDKNDNNVAKVQKSKFYIKFSSDKRPFGAFQWLLNQRRRVSGLSGSKSFSESSTRTAKTNALTNDSKQSEVNQNGKQSNSYPNPSQTPNQTQQKLSTLSRITLNRSCRPISTPNSIENNKLNSNCNSGGTLSGLWTLPRKPKDSPQPPKADLRTIVYQKGPDSKGLGFSIVGGIDSPKGQMGIFVKTIYPSGQAAEFGNLFEGDQIFSINGQSTEGLTHSEALTMFKRIKRGDVVLNIGRRTDVVLNSAKNSKSCSNLDLIS</sequence>
<feature type="compositionally biased region" description="Low complexity" evidence="1">
    <location>
        <begin position="46"/>
        <end position="58"/>
    </location>
</feature>
<gene>
    <name evidence="3" type="ORF">OSB1V03_LOCUS2207</name>
</gene>
<dbReference type="InterPro" id="IPR001478">
    <property type="entry name" value="PDZ"/>
</dbReference>
<dbReference type="InterPro" id="IPR036034">
    <property type="entry name" value="PDZ_sf"/>
</dbReference>
<dbReference type="EMBL" id="CAJPIZ010000735">
    <property type="protein sequence ID" value="CAG2102167.1"/>
    <property type="molecule type" value="Genomic_DNA"/>
</dbReference>
<dbReference type="PROSITE" id="PS50106">
    <property type="entry name" value="PDZ"/>
    <property type="match status" value="1"/>
</dbReference>
<dbReference type="SMART" id="SM00228">
    <property type="entry name" value="PDZ"/>
    <property type="match status" value="1"/>
</dbReference>
<dbReference type="OrthoDB" id="6022711at2759"/>
<keyword evidence="4" id="KW-1185">Reference proteome</keyword>
<dbReference type="PANTHER" id="PTHR11324:SF16">
    <property type="entry name" value="PDZ DOMAIN-CONTAINING PROTEIN 2"/>
    <property type="match status" value="1"/>
</dbReference>
<feature type="compositionally biased region" description="Polar residues" evidence="1">
    <location>
        <begin position="59"/>
        <end position="86"/>
    </location>
</feature>
<dbReference type="Gene3D" id="2.30.42.10">
    <property type="match status" value="1"/>
</dbReference>